<dbReference type="Proteomes" id="UP000054166">
    <property type="component" value="Unassembled WGS sequence"/>
</dbReference>
<dbReference type="AlphaFoldDB" id="A0A0C3EY52"/>
<accession>A0A0C3EY52</accession>
<reference evidence="1 2" key="1">
    <citation type="submission" date="2014-04" db="EMBL/GenBank/DDBJ databases">
        <authorList>
            <consortium name="DOE Joint Genome Institute"/>
            <person name="Kuo A."/>
            <person name="Tarkka M."/>
            <person name="Buscot F."/>
            <person name="Kohler A."/>
            <person name="Nagy L.G."/>
            <person name="Floudas D."/>
            <person name="Copeland A."/>
            <person name="Barry K.W."/>
            <person name="Cichocki N."/>
            <person name="Veneault-Fourrey C."/>
            <person name="LaButti K."/>
            <person name="Lindquist E.A."/>
            <person name="Lipzen A."/>
            <person name="Lundell T."/>
            <person name="Morin E."/>
            <person name="Murat C."/>
            <person name="Sun H."/>
            <person name="Tunlid A."/>
            <person name="Henrissat B."/>
            <person name="Grigoriev I.V."/>
            <person name="Hibbett D.S."/>
            <person name="Martin F."/>
            <person name="Nordberg H.P."/>
            <person name="Cantor M.N."/>
            <person name="Hua S.X."/>
        </authorList>
    </citation>
    <scope>NUCLEOTIDE SEQUENCE [LARGE SCALE GENOMIC DNA]</scope>
    <source>
        <strain evidence="1 2">F 1598</strain>
    </source>
</reference>
<name>A0A0C3EY52_PILCF</name>
<protein>
    <submittedName>
        <fullName evidence="1">Uncharacterized protein</fullName>
    </submittedName>
</protein>
<dbReference type="InParanoid" id="A0A0C3EY52"/>
<reference evidence="2" key="2">
    <citation type="submission" date="2015-01" db="EMBL/GenBank/DDBJ databases">
        <title>Evolutionary Origins and Diversification of the Mycorrhizal Mutualists.</title>
        <authorList>
            <consortium name="DOE Joint Genome Institute"/>
            <consortium name="Mycorrhizal Genomics Consortium"/>
            <person name="Kohler A."/>
            <person name="Kuo A."/>
            <person name="Nagy L.G."/>
            <person name="Floudas D."/>
            <person name="Copeland A."/>
            <person name="Barry K.W."/>
            <person name="Cichocki N."/>
            <person name="Veneault-Fourrey C."/>
            <person name="LaButti K."/>
            <person name="Lindquist E.A."/>
            <person name="Lipzen A."/>
            <person name="Lundell T."/>
            <person name="Morin E."/>
            <person name="Murat C."/>
            <person name="Riley R."/>
            <person name="Ohm R."/>
            <person name="Sun H."/>
            <person name="Tunlid A."/>
            <person name="Henrissat B."/>
            <person name="Grigoriev I.V."/>
            <person name="Hibbett D.S."/>
            <person name="Martin F."/>
        </authorList>
    </citation>
    <scope>NUCLEOTIDE SEQUENCE [LARGE SCALE GENOMIC DNA]</scope>
    <source>
        <strain evidence="2">F 1598</strain>
    </source>
</reference>
<proteinExistence type="predicted"/>
<gene>
    <name evidence="1" type="ORF">PILCRDRAFT_93379</name>
</gene>
<sequence length="188" mass="21337">MHATKWYSAAYKALSLIDLNGKWMTQLKYLDHNKDLQSPRCNDDDGSCETTRELSQIWLVPHEDGPPKEVASPNEINDTMQCEWPKAKAQADQWKEEVLLVTEEMHQTICFFLVLVYHTSVAVAVLFCCHCHSKVEHLQHIDKGVNIATEVSASDLVLAESLLPDNVKLVTSHGQMFKKVVKSMFLGR</sequence>
<dbReference type="STRING" id="765440.A0A0C3EY52"/>
<dbReference type="EMBL" id="KN833116">
    <property type="protein sequence ID" value="KIM72641.1"/>
    <property type="molecule type" value="Genomic_DNA"/>
</dbReference>
<keyword evidence="2" id="KW-1185">Reference proteome</keyword>
<dbReference type="HOGENOM" id="CLU_1441568_0_0_1"/>
<evidence type="ECO:0000313" key="2">
    <source>
        <dbReference type="Proteomes" id="UP000054166"/>
    </source>
</evidence>
<evidence type="ECO:0000313" key="1">
    <source>
        <dbReference type="EMBL" id="KIM72641.1"/>
    </source>
</evidence>
<dbReference type="OrthoDB" id="3263473at2759"/>
<organism evidence="1 2">
    <name type="scientific">Piloderma croceum (strain F 1598)</name>
    <dbReference type="NCBI Taxonomy" id="765440"/>
    <lineage>
        <taxon>Eukaryota</taxon>
        <taxon>Fungi</taxon>
        <taxon>Dikarya</taxon>
        <taxon>Basidiomycota</taxon>
        <taxon>Agaricomycotina</taxon>
        <taxon>Agaricomycetes</taxon>
        <taxon>Agaricomycetidae</taxon>
        <taxon>Atheliales</taxon>
        <taxon>Atheliaceae</taxon>
        <taxon>Piloderma</taxon>
    </lineage>
</organism>